<dbReference type="AlphaFoldDB" id="A0A5J9U6Z4"/>
<feature type="non-terminal residue" evidence="3">
    <location>
        <position position="1"/>
    </location>
</feature>
<name>A0A5J9U6Z4_9POAL</name>
<feature type="region of interest" description="Disordered" evidence="1">
    <location>
        <begin position="90"/>
        <end position="122"/>
    </location>
</feature>
<protein>
    <recommendedName>
        <fullName evidence="2">Myb/SANT-like domain-containing protein</fullName>
    </recommendedName>
</protein>
<comment type="caution">
    <text evidence="3">The sequence shown here is derived from an EMBL/GenBank/DDBJ whole genome shotgun (WGS) entry which is preliminary data.</text>
</comment>
<reference evidence="3 4" key="1">
    <citation type="journal article" date="2019" name="Sci. Rep.">
        <title>A high-quality genome of Eragrostis curvula grass provides insights into Poaceae evolution and supports new strategies to enhance forage quality.</title>
        <authorList>
            <person name="Carballo J."/>
            <person name="Santos B.A.C.M."/>
            <person name="Zappacosta D."/>
            <person name="Garbus I."/>
            <person name="Selva J.P."/>
            <person name="Gallo C.A."/>
            <person name="Diaz A."/>
            <person name="Albertini E."/>
            <person name="Caccamo M."/>
            <person name="Echenique V."/>
        </authorList>
    </citation>
    <scope>NUCLEOTIDE SEQUENCE [LARGE SCALE GENOMIC DNA]</scope>
    <source>
        <strain evidence="4">cv. Victoria</strain>
        <tissue evidence="3">Leaf</tissue>
    </source>
</reference>
<feature type="compositionally biased region" description="Acidic residues" evidence="1">
    <location>
        <begin position="90"/>
        <end position="110"/>
    </location>
</feature>
<keyword evidence="4" id="KW-1185">Reference proteome</keyword>
<dbReference type="Proteomes" id="UP000324897">
    <property type="component" value="Chromosome 7"/>
</dbReference>
<organism evidence="3 4">
    <name type="scientific">Eragrostis curvula</name>
    <name type="common">weeping love grass</name>
    <dbReference type="NCBI Taxonomy" id="38414"/>
    <lineage>
        <taxon>Eukaryota</taxon>
        <taxon>Viridiplantae</taxon>
        <taxon>Streptophyta</taxon>
        <taxon>Embryophyta</taxon>
        <taxon>Tracheophyta</taxon>
        <taxon>Spermatophyta</taxon>
        <taxon>Magnoliopsida</taxon>
        <taxon>Liliopsida</taxon>
        <taxon>Poales</taxon>
        <taxon>Poaceae</taxon>
        <taxon>PACMAD clade</taxon>
        <taxon>Chloridoideae</taxon>
        <taxon>Eragrostideae</taxon>
        <taxon>Eragrostidinae</taxon>
        <taxon>Eragrostis</taxon>
    </lineage>
</organism>
<feature type="region of interest" description="Disordered" evidence="1">
    <location>
        <begin position="140"/>
        <end position="221"/>
    </location>
</feature>
<proteinExistence type="predicted"/>
<evidence type="ECO:0000313" key="4">
    <source>
        <dbReference type="Proteomes" id="UP000324897"/>
    </source>
</evidence>
<evidence type="ECO:0000259" key="2">
    <source>
        <dbReference type="Pfam" id="PF12776"/>
    </source>
</evidence>
<feature type="compositionally biased region" description="Pro residues" evidence="1">
    <location>
        <begin position="193"/>
        <end position="202"/>
    </location>
</feature>
<dbReference type="InterPro" id="IPR024752">
    <property type="entry name" value="Myb/SANT-like_dom"/>
</dbReference>
<dbReference type="EMBL" id="RWGY01000029">
    <property type="protein sequence ID" value="TVU18890.1"/>
    <property type="molecule type" value="Genomic_DNA"/>
</dbReference>
<dbReference type="OrthoDB" id="696230at2759"/>
<dbReference type="PANTHER" id="PTHR47069:SF9">
    <property type="entry name" value="MYB_SANT-LIKE DOMAIN-CONTAINING PROTEIN"/>
    <property type="match status" value="1"/>
</dbReference>
<evidence type="ECO:0000313" key="3">
    <source>
        <dbReference type="EMBL" id="TVU18890.1"/>
    </source>
</evidence>
<dbReference type="PANTHER" id="PTHR47069">
    <property type="match status" value="1"/>
</dbReference>
<feature type="domain" description="Myb/SANT-like" evidence="2">
    <location>
        <begin position="6"/>
        <end position="93"/>
    </location>
</feature>
<accession>A0A5J9U6Z4</accession>
<evidence type="ECO:0000256" key="1">
    <source>
        <dbReference type="SAM" id="MobiDB-lite"/>
    </source>
</evidence>
<sequence length="304" mass="34271">MEQRTHWSHEATATLMDLCREQKRLHNFNRVGPTKLGWAAIHKGKYDQRQASNKLGSMKRAYHRWLKLQKQSGLGHNRNTGGVSADESFWEEHEEHDEHEENESSEEDEPTPPQDPGKPPEFLEDLEYIFGRTPQHRGNLVCAGGLNQGSPSSPLPAATPRRVSAGPNRLPDAGPSRLPDASPSATDGGVSDPVPPQSPPKRPSVEGSVNSPKKKRSRSSIEESVNLMADTLVNCNIIKAQQYDDDMIRRVAQTMREDGFTDGTEMFLKALHLCTDRTYRVQFLDLKDREGRLGWINFNWSLRK</sequence>
<dbReference type="Gramene" id="TVU18890">
    <property type="protein sequence ID" value="TVU18890"/>
    <property type="gene ID" value="EJB05_35008"/>
</dbReference>
<dbReference type="Pfam" id="PF12776">
    <property type="entry name" value="Myb_DNA-bind_3"/>
    <property type="match status" value="1"/>
</dbReference>
<gene>
    <name evidence="3" type="ORF">EJB05_35008</name>
</gene>